<reference evidence="1 2" key="1">
    <citation type="submission" date="2021-05" db="EMBL/GenBank/DDBJ databases">
        <title>Genome Assembly of Synthetic Allotetraploid Brassica napus Reveals Homoeologous Exchanges between Subgenomes.</title>
        <authorList>
            <person name="Davis J.T."/>
        </authorList>
    </citation>
    <scope>NUCLEOTIDE SEQUENCE [LARGE SCALE GENOMIC DNA]</scope>
    <source>
        <strain evidence="2">cv. Da-Ae</strain>
        <tissue evidence="1">Seedling</tissue>
    </source>
</reference>
<organism evidence="1 2">
    <name type="scientific">Brassica napus</name>
    <name type="common">Rape</name>
    <dbReference type="NCBI Taxonomy" id="3708"/>
    <lineage>
        <taxon>Eukaryota</taxon>
        <taxon>Viridiplantae</taxon>
        <taxon>Streptophyta</taxon>
        <taxon>Embryophyta</taxon>
        <taxon>Tracheophyta</taxon>
        <taxon>Spermatophyta</taxon>
        <taxon>Magnoliopsida</taxon>
        <taxon>eudicotyledons</taxon>
        <taxon>Gunneridae</taxon>
        <taxon>Pentapetalae</taxon>
        <taxon>rosids</taxon>
        <taxon>malvids</taxon>
        <taxon>Brassicales</taxon>
        <taxon>Brassicaceae</taxon>
        <taxon>Brassiceae</taxon>
        <taxon>Brassica</taxon>
    </lineage>
</organism>
<sequence>MRMTLQELSKDPIAQRSCLQLERAPVVSAEMNKDRGRVFDFSRVNTEAVHDTAESSSHGLLRQPERREIGVASEGIENEQIRRMGDPGIEAQRERINETLPMSHHQKDDGYIADKEEGLQLDAEGNGGFVMGSGFLGKADRSRNSRKQINKLRRELEEEETKRFPILARIMEIKLQLTQLYQEEETFWKQKCKNKCMVVGDLNTKVFHGWAKTRKMKNLIPSLTDSGGVE</sequence>
<proteinExistence type="predicted"/>
<name>A0ABQ7Z2J2_BRANA</name>
<comment type="caution">
    <text evidence="1">The sequence shown here is derived from an EMBL/GenBank/DDBJ whole genome shotgun (WGS) entry which is preliminary data.</text>
</comment>
<gene>
    <name evidence="1" type="ORF">HID58_071773</name>
</gene>
<protein>
    <submittedName>
        <fullName evidence="1">Uncharacterized protein</fullName>
    </submittedName>
</protein>
<dbReference type="EMBL" id="JAGKQM010000016">
    <property type="protein sequence ID" value="KAH0874411.1"/>
    <property type="molecule type" value="Genomic_DNA"/>
</dbReference>
<evidence type="ECO:0000313" key="1">
    <source>
        <dbReference type="EMBL" id="KAH0874411.1"/>
    </source>
</evidence>
<evidence type="ECO:0000313" key="2">
    <source>
        <dbReference type="Proteomes" id="UP000824890"/>
    </source>
</evidence>
<dbReference type="Proteomes" id="UP000824890">
    <property type="component" value="Unassembled WGS sequence"/>
</dbReference>
<accession>A0ABQ7Z2J2</accession>
<keyword evidence="2" id="KW-1185">Reference proteome</keyword>